<evidence type="ECO:0000313" key="3">
    <source>
        <dbReference type="EMBL" id="KAG6943322.1"/>
    </source>
</evidence>
<feature type="domain" description="SWIM-type" evidence="2">
    <location>
        <begin position="7"/>
        <end position="44"/>
    </location>
</feature>
<dbReference type="OrthoDB" id="167452at2759"/>
<gene>
    <name evidence="3" type="ORF">JG687_00018537</name>
</gene>
<dbReference type="AlphaFoldDB" id="A0A8T1TP97"/>
<dbReference type="Proteomes" id="UP000688947">
    <property type="component" value="Unassembled WGS sequence"/>
</dbReference>
<sequence>MTLAQGSRVQVMWPQIREVSCDCNFYVSTRLPCQHLCSVLVTCVSDQRFEVDQLHLRWSMKEAKIVLPNVESTVYHLRKVSRATGDSKHAAPVGIRLAANSRIAYVKLKTGEVSEHTVVSDCEKYNVVRDEIMPLV</sequence>
<dbReference type="InterPro" id="IPR007527">
    <property type="entry name" value="Znf_SWIM"/>
</dbReference>
<keyword evidence="1" id="KW-0862">Zinc</keyword>
<evidence type="ECO:0000313" key="4">
    <source>
        <dbReference type="Proteomes" id="UP000688947"/>
    </source>
</evidence>
<organism evidence="3 4">
    <name type="scientific">Phytophthora cactorum</name>
    <dbReference type="NCBI Taxonomy" id="29920"/>
    <lineage>
        <taxon>Eukaryota</taxon>
        <taxon>Sar</taxon>
        <taxon>Stramenopiles</taxon>
        <taxon>Oomycota</taxon>
        <taxon>Peronosporomycetes</taxon>
        <taxon>Peronosporales</taxon>
        <taxon>Peronosporaceae</taxon>
        <taxon>Phytophthora</taxon>
    </lineage>
</organism>
<evidence type="ECO:0000256" key="1">
    <source>
        <dbReference type="PROSITE-ProRule" id="PRU00325"/>
    </source>
</evidence>
<proteinExistence type="predicted"/>
<evidence type="ECO:0000259" key="2">
    <source>
        <dbReference type="PROSITE" id="PS50966"/>
    </source>
</evidence>
<keyword evidence="1" id="KW-0863">Zinc-finger</keyword>
<dbReference type="VEuPathDB" id="FungiDB:PC110_g15927"/>
<comment type="caution">
    <text evidence="3">The sequence shown here is derived from an EMBL/GenBank/DDBJ whole genome shotgun (WGS) entry which is preliminary data.</text>
</comment>
<keyword evidence="1" id="KW-0479">Metal-binding</keyword>
<dbReference type="PROSITE" id="PS50966">
    <property type="entry name" value="ZF_SWIM"/>
    <property type="match status" value="1"/>
</dbReference>
<protein>
    <recommendedName>
        <fullName evidence="2">SWIM-type domain-containing protein</fullName>
    </recommendedName>
</protein>
<dbReference type="EMBL" id="JAENGZ010002602">
    <property type="protein sequence ID" value="KAG6943322.1"/>
    <property type="molecule type" value="Genomic_DNA"/>
</dbReference>
<reference evidence="3" key="1">
    <citation type="submission" date="2021-01" db="EMBL/GenBank/DDBJ databases">
        <title>Phytophthora aleatoria, a newly-described species from Pinus radiata is distinct from Phytophthora cactorum isolates based on comparative genomics.</title>
        <authorList>
            <person name="Mcdougal R."/>
            <person name="Panda P."/>
            <person name="Williams N."/>
            <person name="Studholme D.J."/>
        </authorList>
    </citation>
    <scope>NUCLEOTIDE SEQUENCE</scope>
    <source>
        <strain evidence="3">NZFS 3830</strain>
    </source>
</reference>
<dbReference type="GO" id="GO:0008270">
    <property type="term" value="F:zinc ion binding"/>
    <property type="evidence" value="ECO:0007669"/>
    <property type="project" value="UniProtKB-KW"/>
</dbReference>
<name>A0A8T1TP97_9STRA</name>
<accession>A0A8T1TP97</accession>